<keyword evidence="2" id="KW-0732">Signal</keyword>
<evidence type="ECO:0000313" key="5">
    <source>
        <dbReference type="Proteomes" id="UP001189429"/>
    </source>
</evidence>
<feature type="chain" id="PRO_5045823983" description="J domain-containing protein" evidence="2">
    <location>
        <begin position="26"/>
        <end position="311"/>
    </location>
</feature>
<dbReference type="EMBL" id="CAUYUJ010017849">
    <property type="protein sequence ID" value="CAK0878458.1"/>
    <property type="molecule type" value="Genomic_DNA"/>
</dbReference>
<evidence type="ECO:0000256" key="1">
    <source>
        <dbReference type="SAM" id="MobiDB-lite"/>
    </source>
</evidence>
<dbReference type="CDD" id="cd06257">
    <property type="entry name" value="DnaJ"/>
    <property type="match status" value="1"/>
</dbReference>
<accession>A0ABN9VXT8</accession>
<feature type="region of interest" description="Disordered" evidence="1">
    <location>
        <begin position="189"/>
        <end position="249"/>
    </location>
</feature>
<dbReference type="SUPFAM" id="SSF46565">
    <property type="entry name" value="Chaperone J-domain"/>
    <property type="match status" value="1"/>
</dbReference>
<sequence length="311" mass="32959">MDGAPRPGRRRLGLAALLATGSLLGAPVRRAPGAAPAATGALGTAWPRAAARERRGGRRSAWAVARRAEARSGTPAAARLRAAWALLDLPEGSSRPAIKRRFRELVKTDHPDKRPDDPLATQRFGRVMSAYKLVMEARGQSEQDAGGGQYDPKDIWDTIEGLEGVWEEIDVSSFDGFVDFDANKEASGATVDEVGGARTPDEFQPGASRGAAAGDASSEGFAPSPGAFQSPPRARSGPAPSRVGRVSYRSPDPEKVEVVEVASTRQNFENFLGGSYVLFCVGAFAATVTLYVERGGPQEFIQRLLGATTLP</sequence>
<evidence type="ECO:0000313" key="4">
    <source>
        <dbReference type="EMBL" id="CAK0878458.1"/>
    </source>
</evidence>
<name>A0ABN9VXT8_9DINO</name>
<dbReference type="PROSITE" id="PS50076">
    <property type="entry name" value="DNAJ_2"/>
    <property type="match status" value="1"/>
</dbReference>
<dbReference type="InterPro" id="IPR036869">
    <property type="entry name" value="J_dom_sf"/>
</dbReference>
<dbReference type="Pfam" id="PF00226">
    <property type="entry name" value="DnaJ"/>
    <property type="match status" value="1"/>
</dbReference>
<dbReference type="InterPro" id="IPR001623">
    <property type="entry name" value="DnaJ_domain"/>
</dbReference>
<dbReference type="Gene3D" id="1.10.287.110">
    <property type="entry name" value="DnaJ domain"/>
    <property type="match status" value="1"/>
</dbReference>
<proteinExistence type="predicted"/>
<dbReference type="Proteomes" id="UP001189429">
    <property type="component" value="Unassembled WGS sequence"/>
</dbReference>
<comment type="caution">
    <text evidence="4">The sequence shown here is derived from an EMBL/GenBank/DDBJ whole genome shotgun (WGS) entry which is preliminary data.</text>
</comment>
<keyword evidence="5" id="KW-1185">Reference proteome</keyword>
<feature type="compositionally biased region" description="Low complexity" evidence="1">
    <location>
        <begin position="230"/>
        <end position="242"/>
    </location>
</feature>
<dbReference type="SMART" id="SM00271">
    <property type="entry name" value="DnaJ"/>
    <property type="match status" value="1"/>
</dbReference>
<evidence type="ECO:0000259" key="3">
    <source>
        <dbReference type="PROSITE" id="PS50076"/>
    </source>
</evidence>
<feature type="signal peptide" evidence="2">
    <location>
        <begin position="1"/>
        <end position="25"/>
    </location>
</feature>
<protein>
    <recommendedName>
        <fullName evidence="3">J domain-containing protein</fullName>
    </recommendedName>
</protein>
<gene>
    <name evidence="4" type="ORF">PCOR1329_LOCUS62217</name>
</gene>
<feature type="domain" description="J" evidence="3">
    <location>
        <begin position="82"/>
        <end position="147"/>
    </location>
</feature>
<reference evidence="4" key="1">
    <citation type="submission" date="2023-10" db="EMBL/GenBank/DDBJ databases">
        <authorList>
            <person name="Chen Y."/>
            <person name="Shah S."/>
            <person name="Dougan E. K."/>
            <person name="Thang M."/>
            <person name="Chan C."/>
        </authorList>
    </citation>
    <scope>NUCLEOTIDE SEQUENCE [LARGE SCALE GENOMIC DNA]</scope>
</reference>
<feature type="compositionally biased region" description="Low complexity" evidence="1">
    <location>
        <begin position="206"/>
        <end position="222"/>
    </location>
</feature>
<evidence type="ECO:0000256" key="2">
    <source>
        <dbReference type="SAM" id="SignalP"/>
    </source>
</evidence>
<organism evidence="4 5">
    <name type="scientific">Prorocentrum cordatum</name>
    <dbReference type="NCBI Taxonomy" id="2364126"/>
    <lineage>
        <taxon>Eukaryota</taxon>
        <taxon>Sar</taxon>
        <taxon>Alveolata</taxon>
        <taxon>Dinophyceae</taxon>
        <taxon>Prorocentrales</taxon>
        <taxon>Prorocentraceae</taxon>
        <taxon>Prorocentrum</taxon>
    </lineage>
</organism>